<feature type="domain" description="Antitoxin SocA-like Panacea" evidence="1">
    <location>
        <begin position="23"/>
        <end position="104"/>
    </location>
</feature>
<reference evidence="2" key="1">
    <citation type="submission" date="2013-08" db="EMBL/GenBank/DDBJ databases">
        <authorList>
            <person name="Mendez C."/>
            <person name="Richter M."/>
            <person name="Ferrer M."/>
            <person name="Sanchez J."/>
        </authorList>
    </citation>
    <scope>NUCLEOTIDE SEQUENCE</scope>
</reference>
<sequence>MASADDVAAAILEVSGRVDTFKLQKLAYYCQAWHLVWVGQPLFPEPIQAWAGGPVVPTLYERHRGRYSVSDWPEGDSNNLAESERGTVFSVVNAYKKLSGRQLSQ</sequence>
<accession>T0ZHG4</accession>
<protein>
    <submittedName>
        <fullName evidence="2">Phage-associated protein-like protein</fullName>
    </submittedName>
</protein>
<proteinExistence type="predicted"/>
<evidence type="ECO:0000259" key="1">
    <source>
        <dbReference type="Pfam" id="PF13274"/>
    </source>
</evidence>
<name>T0ZHG4_9ZZZZ</name>
<dbReference type="EMBL" id="AUZX01011308">
    <property type="protein sequence ID" value="EQD43867.1"/>
    <property type="molecule type" value="Genomic_DNA"/>
</dbReference>
<dbReference type="InterPro" id="IPR025272">
    <property type="entry name" value="SocA_Panacea"/>
</dbReference>
<dbReference type="Pfam" id="PF13274">
    <property type="entry name" value="SocA_Panacea"/>
    <property type="match status" value="1"/>
</dbReference>
<reference evidence="2" key="2">
    <citation type="journal article" date="2014" name="ISME J.">
        <title>Microbial stratification in low pH oxic and suboxic macroscopic growths along an acid mine drainage.</title>
        <authorList>
            <person name="Mendez-Garcia C."/>
            <person name="Mesa V."/>
            <person name="Sprenger R.R."/>
            <person name="Richter M."/>
            <person name="Diez M.S."/>
            <person name="Solano J."/>
            <person name="Bargiela R."/>
            <person name="Golyshina O.V."/>
            <person name="Manteca A."/>
            <person name="Ramos J.L."/>
            <person name="Gallego J.R."/>
            <person name="Llorente I."/>
            <person name="Martins Dos Santos V.A."/>
            <person name="Jensen O.N."/>
            <person name="Pelaez A.I."/>
            <person name="Sanchez J."/>
            <person name="Ferrer M."/>
        </authorList>
    </citation>
    <scope>NUCLEOTIDE SEQUENCE</scope>
</reference>
<comment type="caution">
    <text evidence="2">The sequence shown here is derived from an EMBL/GenBank/DDBJ whole genome shotgun (WGS) entry which is preliminary data.</text>
</comment>
<dbReference type="AlphaFoldDB" id="T0ZHG4"/>
<evidence type="ECO:0000313" key="2">
    <source>
        <dbReference type="EMBL" id="EQD43867.1"/>
    </source>
</evidence>
<feature type="non-terminal residue" evidence="2">
    <location>
        <position position="105"/>
    </location>
</feature>
<gene>
    <name evidence="2" type="ORF">B1A_15412</name>
</gene>
<organism evidence="2">
    <name type="scientific">mine drainage metagenome</name>
    <dbReference type="NCBI Taxonomy" id="410659"/>
    <lineage>
        <taxon>unclassified sequences</taxon>
        <taxon>metagenomes</taxon>
        <taxon>ecological metagenomes</taxon>
    </lineage>
</organism>